<comment type="caution">
    <text evidence="2">The sequence shown here is derived from an EMBL/GenBank/DDBJ whole genome shotgun (WGS) entry which is preliminary data.</text>
</comment>
<dbReference type="Proteomes" id="UP001601521">
    <property type="component" value="Unassembled WGS sequence"/>
</dbReference>
<sequence length="214" mass="22942">MKYGTSHHAKTPTIDCEAGRGRRAERILLNTPAAAMGPSIAIHPSSLQPLGVLVSVQNLRDVAGDVAIGRRTVVVVFDGRPLRVVLSGLFAVCPFVLYSLMHYRAPTNAIMIGGAAPALLWVIATRVVICRNPKSDNITYTLYTCCYCLTLFSAFPPSSTAAPTVGAQHNGRPARKSTNHLELEGYPALRNSSICVVVCCSALPAASTFVSCWW</sequence>
<dbReference type="RefSeq" id="WP_387256214.1">
    <property type="nucleotide sequence ID" value="NZ_JBIALX010000032.1"/>
</dbReference>
<accession>A0ABW6NTZ3</accession>
<keyword evidence="1" id="KW-0812">Transmembrane</keyword>
<feature type="transmembrane region" description="Helical" evidence="1">
    <location>
        <begin position="109"/>
        <end position="129"/>
    </location>
</feature>
<evidence type="ECO:0000313" key="3">
    <source>
        <dbReference type="Proteomes" id="UP001601521"/>
    </source>
</evidence>
<feature type="transmembrane region" description="Helical" evidence="1">
    <location>
        <begin position="84"/>
        <end position="103"/>
    </location>
</feature>
<keyword evidence="3" id="KW-1185">Reference proteome</keyword>
<name>A0ABW6NTZ3_9NOCA</name>
<evidence type="ECO:0000256" key="1">
    <source>
        <dbReference type="SAM" id="Phobius"/>
    </source>
</evidence>
<keyword evidence="1" id="KW-0472">Membrane</keyword>
<reference evidence="2 3" key="1">
    <citation type="submission" date="2024-10" db="EMBL/GenBank/DDBJ databases">
        <title>The Natural Products Discovery Center: Release of the First 8490 Sequenced Strains for Exploring Actinobacteria Biosynthetic Diversity.</title>
        <authorList>
            <person name="Kalkreuter E."/>
            <person name="Kautsar S.A."/>
            <person name="Yang D."/>
            <person name="Bader C.D."/>
            <person name="Teijaro C.N."/>
            <person name="Fluegel L."/>
            <person name="Davis C.M."/>
            <person name="Simpson J.R."/>
            <person name="Lauterbach L."/>
            <person name="Steele A.D."/>
            <person name="Gui C."/>
            <person name="Meng S."/>
            <person name="Li G."/>
            <person name="Viehrig K."/>
            <person name="Ye F."/>
            <person name="Su P."/>
            <person name="Kiefer A.F."/>
            <person name="Nichols A."/>
            <person name="Cepeda A.J."/>
            <person name="Yan W."/>
            <person name="Fan B."/>
            <person name="Jiang Y."/>
            <person name="Adhikari A."/>
            <person name="Zheng C.-J."/>
            <person name="Schuster L."/>
            <person name="Cowan T.M."/>
            <person name="Smanski M.J."/>
            <person name="Chevrette M.G."/>
            <person name="De Carvalho L.P.S."/>
            <person name="Shen B."/>
        </authorList>
    </citation>
    <scope>NUCLEOTIDE SEQUENCE [LARGE SCALE GENOMIC DNA]</scope>
    <source>
        <strain evidence="2 3">NPDC004550</strain>
    </source>
</reference>
<dbReference type="EMBL" id="JBIALX010000032">
    <property type="protein sequence ID" value="MFF0458585.1"/>
    <property type="molecule type" value="Genomic_DNA"/>
</dbReference>
<proteinExistence type="predicted"/>
<protein>
    <submittedName>
        <fullName evidence="2">Uncharacterized protein</fullName>
    </submittedName>
</protein>
<organism evidence="2 3">
    <name type="scientific">Nocardia africana</name>
    <dbReference type="NCBI Taxonomy" id="134964"/>
    <lineage>
        <taxon>Bacteria</taxon>
        <taxon>Bacillati</taxon>
        <taxon>Actinomycetota</taxon>
        <taxon>Actinomycetes</taxon>
        <taxon>Mycobacteriales</taxon>
        <taxon>Nocardiaceae</taxon>
        <taxon>Nocardia</taxon>
    </lineage>
</organism>
<evidence type="ECO:0000313" key="2">
    <source>
        <dbReference type="EMBL" id="MFF0458585.1"/>
    </source>
</evidence>
<gene>
    <name evidence="2" type="ORF">ACFYTH_34995</name>
</gene>
<keyword evidence="1" id="KW-1133">Transmembrane helix</keyword>